<keyword evidence="3" id="KW-1185">Reference proteome</keyword>
<organism evidence="2 3">
    <name type="scientific">Rousettus aegyptiacus</name>
    <name type="common">Egyptian fruit bat</name>
    <name type="synonym">Pteropus aegyptiacus</name>
    <dbReference type="NCBI Taxonomy" id="9407"/>
    <lineage>
        <taxon>Eukaryota</taxon>
        <taxon>Metazoa</taxon>
        <taxon>Chordata</taxon>
        <taxon>Craniata</taxon>
        <taxon>Vertebrata</taxon>
        <taxon>Euteleostomi</taxon>
        <taxon>Mammalia</taxon>
        <taxon>Eutheria</taxon>
        <taxon>Laurasiatheria</taxon>
        <taxon>Chiroptera</taxon>
        <taxon>Yinpterochiroptera</taxon>
        <taxon>Pteropodoidea</taxon>
        <taxon>Pteropodidae</taxon>
        <taxon>Rousettinae</taxon>
        <taxon>Rousettus</taxon>
    </lineage>
</organism>
<proteinExistence type="predicted"/>
<evidence type="ECO:0000256" key="1">
    <source>
        <dbReference type="SAM" id="MobiDB-lite"/>
    </source>
</evidence>
<dbReference type="EMBL" id="JACASE010000005">
    <property type="protein sequence ID" value="KAF6464161.1"/>
    <property type="molecule type" value="Genomic_DNA"/>
</dbReference>
<protein>
    <submittedName>
        <fullName evidence="2">Uncharacterized protein</fullName>
    </submittedName>
</protein>
<sequence>MGPTGSDPTSASCHLWTPHQPRTISQKLLKCPYLSQPHLHHLPRKGQRAESPDSLTRAETLSEEGPRCCQGLSSEFDSDD</sequence>
<dbReference type="Proteomes" id="UP000593571">
    <property type="component" value="Unassembled WGS sequence"/>
</dbReference>
<feature type="region of interest" description="Disordered" evidence="1">
    <location>
        <begin position="37"/>
        <end position="80"/>
    </location>
</feature>
<reference evidence="2 3" key="1">
    <citation type="journal article" date="2020" name="Nature">
        <title>Six reference-quality genomes reveal evolution of bat adaptations.</title>
        <authorList>
            <person name="Jebb D."/>
            <person name="Huang Z."/>
            <person name="Pippel M."/>
            <person name="Hughes G.M."/>
            <person name="Lavrichenko K."/>
            <person name="Devanna P."/>
            <person name="Winkler S."/>
            <person name="Jermiin L.S."/>
            <person name="Skirmuntt E.C."/>
            <person name="Katzourakis A."/>
            <person name="Burkitt-Gray L."/>
            <person name="Ray D.A."/>
            <person name="Sullivan K.A.M."/>
            <person name="Roscito J.G."/>
            <person name="Kirilenko B.M."/>
            <person name="Davalos L.M."/>
            <person name="Corthals A.P."/>
            <person name="Power M.L."/>
            <person name="Jones G."/>
            <person name="Ransome R.D."/>
            <person name="Dechmann D.K.N."/>
            <person name="Locatelli A.G."/>
            <person name="Puechmaille S.J."/>
            <person name="Fedrigo O."/>
            <person name="Jarvis E.D."/>
            <person name="Hiller M."/>
            <person name="Vernes S.C."/>
            <person name="Myers E.W."/>
            <person name="Teeling E.C."/>
        </authorList>
    </citation>
    <scope>NUCLEOTIDE SEQUENCE [LARGE SCALE GENOMIC DNA]</scope>
    <source>
        <strain evidence="2">MRouAeg1</strain>
        <tissue evidence="2">Muscle</tissue>
    </source>
</reference>
<feature type="compositionally biased region" description="Polar residues" evidence="1">
    <location>
        <begin position="71"/>
        <end position="80"/>
    </location>
</feature>
<gene>
    <name evidence="2" type="ORF">HJG63_001654</name>
</gene>
<evidence type="ECO:0000313" key="3">
    <source>
        <dbReference type="Proteomes" id="UP000593571"/>
    </source>
</evidence>
<name>A0A7J8GWG2_ROUAE</name>
<dbReference type="AlphaFoldDB" id="A0A7J8GWG2"/>
<evidence type="ECO:0000313" key="2">
    <source>
        <dbReference type="EMBL" id="KAF6464161.1"/>
    </source>
</evidence>
<accession>A0A7J8GWG2</accession>
<comment type="caution">
    <text evidence="2">The sequence shown here is derived from an EMBL/GenBank/DDBJ whole genome shotgun (WGS) entry which is preliminary data.</text>
</comment>